<evidence type="ECO:0000259" key="2">
    <source>
        <dbReference type="PROSITE" id="PS50943"/>
    </source>
</evidence>
<dbReference type="OrthoDB" id="2655991at2"/>
<evidence type="ECO:0000313" key="3">
    <source>
        <dbReference type="EMBL" id="RJG17021.1"/>
    </source>
</evidence>
<dbReference type="InterPro" id="IPR010982">
    <property type="entry name" value="Lambda_DNA-bd_dom_sf"/>
</dbReference>
<dbReference type="InterPro" id="IPR001387">
    <property type="entry name" value="Cro/C1-type_HTH"/>
</dbReference>
<dbReference type="AlphaFoldDB" id="A0A3A3GAB9"/>
<dbReference type="EMBL" id="QYZD01000053">
    <property type="protein sequence ID" value="RJG17021.1"/>
    <property type="molecule type" value="Genomic_DNA"/>
</dbReference>
<dbReference type="InterPro" id="IPR050807">
    <property type="entry name" value="TransReg_Diox_bact_type"/>
</dbReference>
<dbReference type="CDD" id="cd00093">
    <property type="entry name" value="HTH_XRE"/>
    <property type="match status" value="1"/>
</dbReference>
<dbReference type="Gene3D" id="1.10.260.40">
    <property type="entry name" value="lambda repressor-like DNA-binding domains"/>
    <property type="match status" value="1"/>
</dbReference>
<dbReference type="Proteomes" id="UP000266177">
    <property type="component" value="Unassembled WGS sequence"/>
</dbReference>
<dbReference type="GO" id="GO:0003677">
    <property type="term" value="F:DNA binding"/>
    <property type="evidence" value="ECO:0007669"/>
    <property type="project" value="UniProtKB-KW"/>
</dbReference>
<organism evidence="3 4">
    <name type="scientific">Paenibacillus thiaminolyticus</name>
    <name type="common">Bacillus thiaminolyticus</name>
    <dbReference type="NCBI Taxonomy" id="49283"/>
    <lineage>
        <taxon>Bacteria</taxon>
        <taxon>Bacillati</taxon>
        <taxon>Bacillota</taxon>
        <taxon>Bacilli</taxon>
        <taxon>Bacillales</taxon>
        <taxon>Paenibacillaceae</taxon>
        <taxon>Paenibacillus</taxon>
    </lineage>
</organism>
<dbReference type="Pfam" id="PF01381">
    <property type="entry name" value="HTH_3"/>
    <property type="match status" value="1"/>
</dbReference>
<name>A0A3A3GAB9_PANTH</name>
<reference evidence="3 4" key="1">
    <citation type="submission" date="2018-09" db="EMBL/GenBank/DDBJ databases">
        <title>Paenibacillus SK2017-BO5.</title>
        <authorList>
            <person name="Piskunova J.V."/>
            <person name="Dubiley S.A."/>
            <person name="Severinov K.V."/>
        </authorList>
    </citation>
    <scope>NUCLEOTIDE SEQUENCE [LARGE SCALE GENOMIC DNA]</scope>
    <source>
        <strain evidence="3 4">BO5</strain>
    </source>
</reference>
<keyword evidence="1" id="KW-0238">DNA-binding</keyword>
<protein>
    <submittedName>
        <fullName evidence="3">XRE family transcriptional regulator</fullName>
    </submittedName>
</protein>
<dbReference type="PROSITE" id="PS50943">
    <property type="entry name" value="HTH_CROC1"/>
    <property type="match status" value="1"/>
</dbReference>
<evidence type="ECO:0000256" key="1">
    <source>
        <dbReference type="ARBA" id="ARBA00023125"/>
    </source>
</evidence>
<gene>
    <name evidence="3" type="ORF">DQX05_28335</name>
</gene>
<sequence length="67" mass="7454">MSTVNLVCSTLGELLQRFRQERGMTQVQLAELSGVSRGNISKIENGVIQRPDYKTIQPIIAVLEIPL</sequence>
<dbReference type="PANTHER" id="PTHR46797">
    <property type="entry name" value="HTH-TYPE TRANSCRIPTIONAL REGULATOR"/>
    <property type="match status" value="1"/>
</dbReference>
<dbReference type="GO" id="GO:0003700">
    <property type="term" value="F:DNA-binding transcription factor activity"/>
    <property type="evidence" value="ECO:0007669"/>
    <property type="project" value="TreeGrafter"/>
</dbReference>
<dbReference type="PANTHER" id="PTHR46797:SF1">
    <property type="entry name" value="METHYLPHOSPHONATE SYNTHASE"/>
    <property type="match status" value="1"/>
</dbReference>
<dbReference type="SUPFAM" id="SSF47413">
    <property type="entry name" value="lambda repressor-like DNA-binding domains"/>
    <property type="match status" value="1"/>
</dbReference>
<accession>A0A3A3GAB9</accession>
<feature type="domain" description="HTH cro/C1-type" evidence="2">
    <location>
        <begin position="15"/>
        <end position="67"/>
    </location>
</feature>
<evidence type="ECO:0000313" key="4">
    <source>
        <dbReference type="Proteomes" id="UP000266177"/>
    </source>
</evidence>
<proteinExistence type="predicted"/>
<dbReference type="SMART" id="SM00530">
    <property type="entry name" value="HTH_XRE"/>
    <property type="match status" value="1"/>
</dbReference>
<dbReference type="GO" id="GO:0005829">
    <property type="term" value="C:cytosol"/>
    <property type="evidence" value="ECO:0007669"/>
    <property type="project" value="TreeGrafter"/>
</dbReference>
<comment type="caution">
    <text evidence="3">The sequence shown here is derived from an EMBL/GenBank/DDBJ whole genome shotgun (WGS) entry which is preliminary data.</text>
</comment>